<evidence type="ECO:0000313" key="14">
    <source>
        <dbReference type="EMBL" id="AGJ90546.1"/>
    </source>
</evidence>
<keyword evidence="2 11" id="KW-0547">Nucleotide-binding</keyword>
<evidence type="ECO:0000256" key="7">
    <source>
        <dbReference type="ARBA" id="ARBA00023235"/>
    </source>
</evidence>
<evidence type="ECO:0000256" key="3">
    <source>
        <dbReference type="ARBA" id="ARBA00022801"/>
    </source>
</evidence>
<evidence type="ECO:0000256" key="1">
    <source>
        <dbReference type="ARBA" id="ARBA00009922"/>
    </source>
</evidence>
<evidence type="ECO:0000256" key="10">
    <source>
        <dbReference type="ARBA" id="ARBA00048988"/>
    </source>
</evidence>
<dbReference type="AlphaFoldDB" id="M9WCJ4"/>
<dbReference type="Pfam" id="PF00580">
    <property type="entry name" value="UvrD-helicase"/>
    <property type="match status" value="1"/>
</dbReference>
<keyword evidence="15" id="KW-1185">Reference proteome</keyword>
<sequence length="726" mass="83842">MSINKILDSLNPQQLVAVVTTDKPVRIIAAAGSGKTRVITAKVAYLIENLKIKPSRILAVTFTNKAAKEMKSRVLEIVGDDSKSVFISTFHSWCCRVLRSDGSKIGLEKNFSIIDSDDQKTIIKRCVRESNIILTEEQKRIFDKQILYKIKQWKENLYSSDEALKDALNTIERYYAVIYKLYDQKLKESNSLDFDDLQIYVYKLFDTNPEVLVKWKQAYDYVMVDEFQDTNEIQFALIKFLTKDTNHLTVVGDPDQTIYSWRGAKVDIILNFSKVYPNAVSIFLNQNYRSTQQIVNISNGLINKNKNREQKVVFTNNNSGKKAIVKECDSRQDEARYVASRIKQLVKQGYQYKDFFILYRINAWSQEFEKELFNQKIPFQLIGGIKFRERKVIKDAMAFLKMISIKDSIASERVLGLIPKIGSVTIKKITDLSEQEKLTIFDLLVSDDKTLIYSITKQLDDLSEVLKTAHQMFLNNDSVENILRYLLVNTGYEEKLKITKDDENLANINAFYDQLKNFDNDFDSQYYLEENKLIAFLQEESLTGDADEQTYSDKVLLLTVHAAKGLENKVVFIVGVNQGIFPSKSSVNIQAEIEEERRTFYVALTRAKEQLYLSYVKGEYSYIMKSELLPSKFIFDLDKTDYQFESKFINSLDYQQPRQISKKISPTINPQQFVDFQPGDMINHILFGNGMVLKATGLHLEIAFENKNHGIMMIRADNPALSKRDN</sequence>
<dbReference type="InterPro" id="IPR014016">
    <property type="entry name" value="UvrD-like_ATP-bd"/>
</dbReference>
<evidence type="ECO:0000256" key="2">
    <source>
        <dbReference type="ARBA" id="ARBA00022741"/>
    </source>
</evidence>
<evidence type="ECO:0000256" key="8">
    <source>
        <dbReference type="ARBA" id="ARBA00034617"/>
    </source>
</evidence>
<reference evidence="14 15" key="1">
    <citation type="journal article" date="2013" name="Genome Announc.">
        <title>Complete Genome Sequence of Mycoplasma putrefaciens Strain 9231, One of the Agents of Contagious Agalactia in Goats.</title>
        <authorList>
            <person name="Dupuy V."/>
            <person name="Sirand-Pugnet P."/>
            <person name="Baranowski E."/>
            <person name="Barre A."/>
            <person name="Breton M."/>
            <person name="Couture C."/>
            <person name="Dordet-Frisoni E."/>
            <person name="Gaurivaud P."/>
            <person name="Jacob D."/>
            <person name="Lemaitre C."/>
            <person name="Manso-Silvan L."/>
            <person name="Nikolski M."/>
            <person name="Nouvel L.X."/>
            <person name="Poumarat F."/>
            <person name="Tardy F."/>
            <person name="Thebault P."/>
            <person name="Theil S."/>
            <person name="Citti C."/>
            <person name="Blanchard A."/>
            <person name="Thiaucourt F."/>
        </authorList>
    </citation>
    <scope>NUCLEOTIDE SEQUENCE [LARGE SCALE GENOMIC DNA]</scope>
    <source>
        <strain evidence="14">Mput9231</strain>
    </source>
</reference>
<dbReference type="EMBL" id="CP004357">
    <property type="protein sequence ID" value="AGJ90546.1"/>
    <property type="molecule type" value="Genomic_DNA"/>
</dbReference>
<dbReference type="PATRIC" id="fig|1292033.3.peg.93"/>
<dbReference type="InterPro" id="IPR000212">
    <property type="entry name" value="DNA_helicase_UvrD/REP"/>
</dbReference>
<dbReference type="CDD" id="cd18807">
    <property type="entry name" value="SF1_C_UvrD"/>
    <property type="match status" value="1"/>
</dbReference>
<dbReference type="PROSITE" id="PS51217">
    <property type="entry name" value="UVRD_HELICASE_CTER"/>
    <property type="match status" value="1"/>
</dbReference>
<dbReference type="eggNOG" id="COG0210">
    <property type="taxonomic scope" value="Bacteria"/>
</dbReference>
<feature type="domain" description="UvrD-like helicase C-terminal" evidence="13">
    <location>
        <begin position="292"/>
        <end position="565"/>
    </location>
</feature>
<evidence type="ECO:0000256" key="5">
    <source>
        <dbReference type="ARBA" id="ARBA00022840"/>
    </source>
</evidence>
<name>M9WCJ4_9MOLU</name>
<comment type="catalytic activity">
    <reaction evidence="8">
        <text>Couples ATP hydrolysis with the unwinding of duplex DNA by translocating in the 3'-5' direction.</text>
        <dbReference type="EC" id="5.6.2.4"/>
    </reaction>
</comment>
<evidence type="ECO:0000256" key="6">
    <source>
        <dbReference type="ARBA" id="ARBA00023125"/>
    </source>
</evidence>
<dbReference type="GO" id="GO:0003677">
    <property type="term" value="F:DNA binding"/>
    <property type="evidence" value="ECO:0007669"/>
    <property type="project" value="UniProtKB-KW"/>
</dbReference>
<evidence type="ECO:0000256" key="4">
    <source>
        <dbReference type="ARBA" id="ARBA00022806"/>
    </source>
</evidence>
<organism evidence="14 15">
    <name type="scientific">Mycoplasma putrefaciens Mput9231</name>
    <dbReference type="NCBI Taxonomy" id="1292033"/>
    <lineage>
        <taxon>Bacteria</taxon>
        <taxon>Bacillati</taxon>
        <taxon>Mycoplasmatota</taxon>
        <taxon>Mollicutes</taxon>
        <taxon>Mycoplasmataceae</taxon>
        <taxon>Mycoplasma</taxon>
    </lineage>
</organism>
<evidence type="ECO:0000259" key="12">
    <source>
        <dbReference type="PROSITE" id="PS51198"/>
    </source>
</evidence>
<dbReference type="InterPro" id="IPR014017">
    <property type="entry name" value="DNA_helicase_UvrD-like_C"/>
</dbReference>
<dbReference type="InterPro" id="IPR027417">
    <property type="entry name" value="P-loop_NTPase"/>
</dbReference>
<dbReference type="GO" id="GO:0033202">
    <property type="term" value="C:DNA helicase complex"/>
    <property type="evidence" value="ECO:0007669"/>
    <property type="project" value="TreeGrafter"/>
</dbReference>
<keyword evidence="6" id="KW-0238">DNA-binding</keyword>
<dbReference type="Proteomes" id="UP000012984">
    <property type="component" value="Chromosome"/>
</dbReference>
<dbReference type="GO" id="GO:0005524">
    <property type="term" value="F:ATP binding"/>
    <property type="evidence" value="ECO:0007669"/>
    <property type="project" value="UniProtKB-UniRule"/>
</dbReference>
<dbReference type="EC" id="5.6.2.4" evidence="9"/>
<dbReference type="SUPFAM" id="SSF52540">
    <property type="entry name" value="P-loop containing nucleoside triphosphate hydrolases"/>
    <property type="match status" value="1"/>
</dbReference>
<dbReference type="HOGENOM" id="CLU_004585_5_2_14"/>
<keyword evidence="3 11" id="KW-0378">Hydrolase</keyword>
<evidence type="ECO:0000259" key="13">
    <source>
        <dbReference type="PROSITE" id="PS51217"/>
    </source>
</evidence>
<dbReference type="Gene3D" id="3.40.50.300">
    <property type="entry name" value="P-loop containing nucleotide triphosphate hydrolases"/>
    <property type="match status" value="2"/>
</dbReference>
<evidence type="ECO:0000256" key="11">
    <source>
        <dbReference type="PROSITE-ProRule" id="PRU00560"/>
    </source>
</evidence>
<dbReference type="KEGG" id="mput:MPUT9231_0920"/>
<dbReference type="Pfam" id="PF13361">
    <property type="entry name" value="UvrD_C"/>
    <property type="match status" value="1"/>
</dbReference>
<dbReference type="OrthoDB" id="9810135at2"/>
<keyword evidence="4 11" id="KW-0347">Helicase</keyword>
<protein>
    <recommendedName>
        <fullName evidence="9">DNA 3'-5' helicase</fullName>
        <ecNumber evidence="9">5.6.2.4</ecNumber>
    </recommendedName>
</protein>
<feature type="domain" description="UvrD-like helicase ATP-binding" evidence="12">
    <location>
        <begin position="8"/>
        <end position="291"/>
    </location>
</feature>
<dbReference type="RefSeq" id="WP_015587201.1">
    <property type="nucleotide sequence ID" value="NC_021083.1"/>
</dbReference>
<dbReference type="PROSITE" id="PS51198">
    <property type="entry name" value="UVRD_HELICASE_ATP_BIND"/>
    <property type="match status" value="1"/>
</dbReference>
<accession>M9WCJ4</accession>
<dbReference type="GO" id="GO:0043138">
    <property type="term" value="F:3'-5' DNA helicase activity"/>
    <property type="evidence" value="ECO:0007669"/>
    <property type="project" value="UniProtKB-EC"/>
</dbReference>
<dbReference type="Gene3D" id="1.10.10.160">
    <property type="match status" value="1"/>
</dbReference>
<dbReference type="CDD" id="cd17932">
    <property type="entry name" value="DEXQc_UvrD"/>
    <property type="match status" value="1"/>
</dbReference>
<gene>
    <name evidence="14" type="primary">pcrA</name>
    <name evidence="14" type="ORF">MPUT9231_0920</name>
</gene>
<keyword evidence="5 11" id="KW-0067">ATP-binding</keyword>
<comment type="similarity">
    <text evidence="1">Belongs to the helicase family. UvrD subfamily.</text>
</comment>
<evidence type="ECO:0000313" key="15">
    <source>
        <dbReference type="Proteomes" id="UP000012984"/>
    </source>
</evidence>
<dbReference type="GO" id="GO:0016887">
    <property type="term" value="F:ATP hydrolysis activity"/>
    <property type="evidence" value="ECO:0007669"/>
    <property type="project" value="RHEA"/>
</dbReference>
<proteinExistence type="inferred from homology"/>
<dbReference type="GO" id="GO:0005829">
    <property type="term" value="C:cytosol"/>
    <property type="evidence" value="ECO:0007669"/>
    <property type="project" value="TreeGrafter"/>
</dbReference>
<dbReference type="InterPro" id="IPR013986">
    <property type="entry name" value="DExx_box_DNA_helicase_dom_sf"/>
</dbReference>
<keyword evidence="7" id="KW-0413">Isomerase</keyword>
<dbReference type="GO" id="GO:0000725">
    <property type="term" value="P:recombinational repair"/>
    <property type="evidence" value="ECO:0007669"/>
    <property type="project" value="TreeGrafter"/>
</dbReference>
<dbReference type="PANTHER" id="PTHR11070">
    <property type="entry name" value="UVRD / RECB / PCRA DNA HELICASE FAMILY MEMBER"/>
    <property type="match status" value="1"/>
</dbReference>
<dbReference type="PANTHER" id="PTHR11070:SF2">
    <property type="entry name" value="ATP-DEPENDENT DNA HELICASE SRS2"/>
    <property type="match status" value="1"/>
</dbReference>
<feature type="binding site" evidence="11">
    <location>
        <begin position="29"/>
        <end position="36"/>
    </location>
    <ligand>
        <name>ATP</name>
        <dbReference type="ChEBI" id="CHEBI:30616"/>
    </ligand>
</feature>
<dbReference type="Gene3D" id="1.10.486.10">
    <property type="entry name" value="PCRA, domain 4"/>
    <property type="match status" value="1"/>
</dbReference>
<comment type="catalytic activity">
    <reaction evidence="10">
        <text>ATP + H2O = ADP + phosphate + H(+)</text>
        <dbReference type="Rhea" id="RHEA:13065"/>
        <dbReference type="ChEBI" id="CHEBI:15377"/>
        <dbReference type="ChEBI" id="CHEBI:15378"/>
        <dbReference type="ChEBI" id="CHEBI:30616"/>
        <dbReference type="ChEBI" id="CHEBI:43474"/>
        <dbReference type="ChEBI" id="CHEBI:456216"/>
        <dbReference type="EC" id="5.6.2.4"/>
    </reaction>
</comment>
<evidence type="ECO:0000256" key="9">
    <source>
        <dbReference type="ARBA" id="ARBA00034808"/>
    </source>
</evidence>